<name>A0ABT3NQ43_9PROT</name>
<keyword evidence="3" id="KW-1185">Reference proteome</keyword>
<dbReference type="RefSeq" id="WP_301587887.1">
    <property type="nucleotide sequence ID" value="NZ_JAPFQI010000001.1"/>
</dbReference>
<evidence type="ECO:0000313" key="3">
    <source>
        <dbReference type="Proteomes" id="UP001526430"/>
    </source>
</evidence>
<protein>
    <submittedName>
        <fullName evidence="2">DUF4255 domain-containing protein</fullName>
    </submittedName>
</protein>
<dbReference type="Proteomes" id="UP001526430">
    <property type="component" value="Unassembled WGS sequence"/>
</dbReference>
<gene>
    <name evidence="2" type="ORF">OF850_01450</name>
</gene>
<dbReference type="InterPro" id="IPR025351">
    <property type="entry name" value="Pvc16_N"/>
</dbReference>
<dbReference type="EMBL" id="JAPFQI010000001">
    <property type="protein sequence ID" value="MCW8084280.1"/>
    <property type="molecule type" value="Genomic_DNA"/>
</dbReference>
<feature type="domain" description="Pvc16 N-terminal" evidence="1">
    <location>
        <begin position="9"/>
        <end position="209"/>
    </location>
</feature>
<evidence type="ECO:0000313" key="2">
    <source>
        <dbReference type="EMBL" id="MCW8084280.1"/>
    </source>
</evidence>
<evidence type="ECO:0000259" key="1">
    <source>
        <dbReference type="Pfam" id="PF14065"/>
    </source>
</evidence>
<proteinExistence type="predicted"/>
<organism evidence="2 3">
    <name type="scientific">Sabulicella glaciei</name>
    <dbReference type="NCBI Taxonomy" id="2984948"/>
    <lineage>
        <taxon>Bacteria</taxon>
        <taxon>Pseudomonadati</taxon>
        <taxon>Pseudomonadota</taxon>
        <taxon>Alphaproteobacteria</taxon>
        <taxon>Acetobacterales</taxon>
        <taxon>Acetobacteraceae</taxon>
        <taxon>Sabulicella</taxon>
    </lineage>
</organism>
<comment type="caution">
    <text evidence="2">The sequence shown here is derived from an EMBL/GenBank/DDBJ whole genome shotgun (WGS) entry which is preliminary data.</text>
</comment>
<accession>A0ABT3NQ43</accession>
<sequence length="444" mass="46418">MAGPFAIAAVTAVLKDLLNDGLANHDLSAVGNVAVTALPPDRIPVTAAEEKSQINLFLYQVTPNIGWRNVGLPSRSSSSERLTNPPLALDLHYLVTAYGKAEFHAEALLGYAMQLLHERPVLTRNMIRATLKPALPADVTLPPGLAMIASADLAEQVETIKISPAHLDTEEMSRLWAAMQAKYRPTAVYHLSVVLIDAGRPARAALPVLRQGDDGRGPTASAGTTPPFPTIQSLVLPSGQVQALLGDTVVVEGRHFALAAGKPAEVTVFARLRSTLREVSVDIPVPAADRGDARASFAVPNTPADLPAGVYGLSLGVTPTAPGSNTRFSNVAPLSVAPVIAGGLGAPIARTAIDPDTGLGAATIELTVSPEVLPEQRVTLVLGSKEIPAEAHPAKTDALTFKAERIAAGNYRVRLRVDGAESLLVQDAATGAPQFDPTQSLSLT</sequence>
<dbReference type="Pfam" id="PF14065">
    <property type="entry name" value="Pvc16_N"/>
    <property type="match status" value="1"/>
</dbReference>
<reference evidence="2 3" key="1">
    <citation type="submission" date="2022-10" db="EMBL/GenBank/DDBJ databases">
        <title>Roseococcus glaciei nov., sp. nov., isolated from glacier.</title>
        <authorList>
            <person name="Liu Q."/>
            <person name="Xin Y.-H."/>
        </authorList>
    </citation>
    <scope>NUCLEOTIDE SEQUENCE [LARGE SCALE GENOMIC DNA]</scope>
    <source>
        <strain evidence="2 3">MDT2-1-1</strain>
    </source>
</reference>